<reference evidence="4" key="1">
    <citation type="submission" date="2022-03" db="EMBL/GenBank/DDBJ databases">
        <authorList>
            <person name="Martin H S."/>
        </authorList>
    </citation>
    <scope>NUCLEOTIDE SEQUENCE</scope>
</reference>
<dbReference type="SMART" id="SM00013">
    <property type="entry name" value="LRRNT"/>
    <property type="match status" value="1"/>
</dbReference>
<dbReference type="InterPro" id="IPR000372">
    <property type="entry name" value="LRRNT"/>
</dbReference>
<protein>
    <recommendedName>
        <fullName evidence="3">LRRNT domain-containing protein</fullName>
    </recommendedName>
</protein>
<feature type="non-terminal residue" evidence="4">
    <location>
        <position position="1"/>
    </location>
</feature>
<dbReference type="Proteomes" id="UP000837857">
    <property type="component" value="Chromosome 29"/>
</dbReference>
<keyword evidence="5" id="KW-1185">Reference proteome</keyword>
<keyword evidence="1" id="KW-0433">Leucine-rich repeat</keyword>
<organism evidence="4 5">
    <name type="scientific">Iphiclides podalirius</name>
    <name type="common">scarce swallowtail</name>
    <dbReference type="NCBI Taxonomy" id="110791"/>
    <lineage>
        <taxon>Eukaryota</taxon>
        <taxon>Metazoa</taxon>
        <taxon>Ecdysozoa</taxon>
        <taxon>Arthropoda</taxon>
        <taxon>Hexapoda</taxon>
        <taxon>Insecta</taxon>
        <taxon>Pterygota</taxon>
        <taxon>Neoptera</taxon>
        <taxon>Endopterygota</taxon>
        <taxon>Lepidoptera</taxon>
        <taxon>Glossata</taxon>
        <taxon>Ditrysia</taxon>
        <taxon>Papilionoidea</taxon>
        <taxon>Papilionidae</taxon>
        <taxon>Papilioninae</taxon>
        <taxon>Iphiclides</taxon>
    </lineage>
</organism>
<accession>A0ABN8IRI4</accession>
<name>A0ABN8IRI4_9NEOP</name>
<dbReference type="EMBL" id="OW152841">
    <property type="protein sequence ID" value="CAH2062101.1"/>
    <property type="molecule type" value="Genomic_DNA"/>
</dbReference>
<proteinExistence type="predicted"/>
<keyword evidence="2" id="KW-0732">Signal</keyword>
<sequence>MADNVCPVVPIVRNNTPRSQSDHRSDVAVFVSDDLGRGPPSSLMRVAVPLLALLLQLPLLQAVCPWACACRPTALDCSHRGLLHTPRRLPPDALRL</sequence>
<gene>
    <name evidence="4" type="ORF">IPOD504_LOCUS11686</name>
</gene>
<evidence type="ECO:0000313" key="4">
    <source>
        <dbReference type="EMBL" id="CAH2062101.1"/>
    </source>
</evidence>
<feature type="domain" description="LRRNT" evidence="3">
    <location>
        <begin position="63"/>
        <end position="95"/>
    </location>
</feature>
<evidence type="ECO:0000256" key="2">
    <source>
        <dbReference type="ARBA" id="ARBA00022729"/>
    </source>
</evidence>
<evidence type="ECO:0000256" key="1">
    <source>
        <dbReference type="ARBA" id="ARBA00022614"/>
    </source>
</evidence>
<evidence type="ECO:0000313" key="5">
    <source>
        <dbReference type="Proteomes" id="UP000837857"/>
    </source>
</evidence>
<evidence type="ECO:0000259" key="3">
    <source>
        <dbReference type="SMART" id="SM00013"/>
    </source>
</evidence>